<dbReference type="InterPro" id="IPR007849">
    <property type="entry name" value="ATP10"/>
</dbReference>
<name>A0A1J3CZA2_NOCCA</name>
<dbReference type="PANTHER" id="PTHR28106">
    <property type="entry name" value="MITOCHONDRIAL ATPASE COMPLEX SUBUNIT ATP10"/>
    <property type="match status" value="1"/>
</dbReference>
<reference evidence="1" key="1">
    <citation type="submission" date="2016-07" db="EMBL/GenBank/DDBJ databases">
        <title>De novo transcriptome assembly of four accessions of the metal hyperaccumulator plant Noccaea caerulescens.</title>
        <authorList>
            <person name="Blande D."/>
            <person name="Halimaa P."/>
            <person name="Tervahauta A.I."/>
            <person name="Aarts M.G."/>
            <person name="Karenlampi S.O."/>
        </authorList>
    </citation>
    <scope>NUCLEOTIDE SEQUENCE</scope>
</reference>
<sequence>MATTLNRFVKQKCRSVSALSYRNQHEGLFNFTRYKKHESLPSQIPALRSTSRSFLDFYQFGNKKAIADERARLNDEMNRGYFADMKEFKEHGGKIAAASKTIIPAVSAMKFPELAVTFSNGKFTKLPITSNSIEVNTQSVAVPKVSLVCLSFRASSQEMIGSWSKPFLESFGDRKDLQLFEVSFIDKWLLCLAPVKKLLLRVLQKPNNSENSVLQRQIAYSFGDHYHFRKQMKVLNLLTGYIVLLDKFGRIRWQGFGTATPEEVSQLLSCTSLLLEEQ</sequence>
<gene>
    <name evidence="1" type="ORF">GA_TR16955_c0_g1_i1_g.54435</name>
</gene>
<dbReference type="Pfam" id="PF05176">
    <property type="entry name" value="ATP-synt_10"/>
    <property type="match status" value="1"/>
</dbReference>
<evidence type="ECO:0000313" key="1">
    <source>
        <dbReference type="EMBL" id="JAU10797.1"/>
    </source>
</evidence>
<evidence type="ECO:0008006" key="2">
    <source>
        <dbReference type="Google" id="ProtNLM"/>
    </source>
</evidence>
<organism evidence="1">
    <name type="scientific">Noccaea caerulescens</name>
    <name type="common">Alpine penny-cress</name>
    <name type="synonym">Thlaspi caerulescens</name>
    <dbReference type="NCBI Taxonomy" id="107243"/>
    <lineage>
        <taxon>Eukaryota</taxon>
        <taxon>Viridiplantae</taxon>
        <taxon>Streptophyta</taxon>
        <taxon>Embryophyta</taxon>
        <taxon>Tracheophyta</taxon>
        <taxon>Spermatophyta</taxon>
        <taxon>Magnoliopsida</taxon>
        <taxon>eudicotyledons</taxon>
        <taxon>Gunneridae</taxon>
        <taxon>Pentapetalae</taxon>
        <taxon>rosids</taxon>
        <taxon>malvids</taxon>
        <taxon>Brassicales</taxon>
        <taxon>Brassicaceae</taxon>
        <taxon>Coluteocarpeae</taxon>
        <taxon>Noccaea</taxon>
    </lineage>
</organism>
<protein>
    <recommendedName>
        <fullName evidence="2">Mitochondrial ATPase complex subunit ATP10</fullName>
    </recommendedName>
</protein>
<dbReference type="PANTHER" id="PTHR28106:SF3">
    <property type="entry name" value="(RAPE) HYPOTHETICAL PROTEIN"/>
    <property type="match status" value="1"/>
</dbReference>
<proteinExistence type="predicted"/>
<accession>A0A1J3CZA2</accession>
<dbReference type="EMBL" id="GEVI01021523">
    <property type="protein sequence ID" value="JAU10797.1"/>
    <property type="molecule type" value="Transcribed_RNA"/>
</dbReference>
<dbReference type="GO" id="GO:0033615">
    <property type="term" value="P:mitochondrial proton-transporting ATP synthase complex assembly"/>
    <property type="evidence" value="ECO:0007669"/>
    <property type="project" value="TreeGrafter"/>
</dbReference>
<dbReference type="AlphaFoldDB" id="A0A1J3CZA2"/>
<dbReference type="GO" id="GO:0005743">
    <property type="term" value="C:mitochondrial inner membrane"/>
    <property type="evidence" value="ECO:0007669"/>
    <property type="project" value="TreeGrafter"/>
</dbReference>